<evidence type="ECO:0000313" key="1">
    <source>
        <dbReference type="EMBL" id="KAJ8111062.1"/>
    </source>
</evidence>
<keyword evidence="2" id="KW-1185">Reference proteome</keyword>
<reference evidence="1" key="1">
    <citation type="submission" date="2022-11" db="EMBL/GenBank/DDBJ databases">
        <title>Genome Sequence of Boeremia exigua.</title>
        <authorList>
            <person name="Buettner E."/>
        </authorList>
    </citation>
    <scope>NUCLEOTIDE SEQUENCE</scope>
    <source>
        <strain evidence="1">CU02</strain>
    </source>
</reference>
<accession>A0ACC2I797</accession>
<dbReference type="EMBL" id="JAPHNI010000440">
    <property type="protein sequence ID" value="KAJ8111062.1"/>
    <property type="molecule type" value="Genomic_DNA"/>
</dbReference>
<evidence type="ECO:0000313" key="2">
    <source>
        <dbReference type="Proteomes" id="UP001153331"/>
    </source>
</evidence>
<protein>
    <submittedName>
        <fullName evidence="1">Uncharacterized protein</fullName>
    </submittedName>
</protein>
<organism evidence="1 2">
    <name type="scientific">Boeremia exigua</name>
    <dbReference type="NCBI Taxonomy" id="749465"/>
    <lineage>
        <taxon>Eukaryota</taxon>
        <taxon>Fungi</taxon>
        <taxon>Dikarya</taxon>
        <taxon>Ascomycota</taxon>
        <taxon>Pezizomycotina</taxon>
        <taxon>Dothideomycetes</taxon>
        <taxon>Pleosporomycetidae</taxon>
        <taxon>Pleosporales</taxon>
        <taxon>Pleosporineae</taxon>
        <taxon>Didymellaceae</taxon>
        <taxon>Boeremia</taxon>
    </lineage>
</organism>
<comment type="caution">
    <text evidence="1">The sequence shown here is derived from an EMBL/GenBank/DDBJ whole genome shotgun (WGS) entry which is preliminary data.</text>
</comment>
<proteinExistence type="predicted"/>
<name>A0ACC2I797_9PLEO</name>
<dbReference type="Proteomes" id="UP001153331">
    <property type="component" value="Unassembled WGS sequence"/>
</dbReference>
<gene>
    <name evidence="1" type="ORF">OPT61_g6243</name>
</gene>
<sequence length="444" mass="49010">MLPIESLRGMLRLELGTVQASVQETRQRAFSEYKGTIAVAEWRWRVAGEAQLPGALAAMTSPGVLRDFLDDRSPRLETQTDPYSDPSSTKIRACSVSSCFSERNRSLSVRSKKSNSGVSEKQPPKHRFTMASLRGTQQPELSKKLYKIIKTENHVIGAHEAAAREQVSVARQLSEWGEATEDETISEVSDKLGVLMAEIAEQEDLYAQALEDYRGVLKQIRNTESSVQPSRDHKAKISDEIAKLKYKEPQSTKIVQLEQELVRAEAQSLVAEAQLTNITRQKFKEAYDQYFAATIERAEKQTILAKHARRLVNLVDDTPVVPGDLHPPFASGEDARQVLNDAEDDLRNYELHVEPIHSNAGNLGVGAMPGAPVGATGTAPMQSNAQYQDKVGTSEDGRYTTSSVQGTDAGGQPPYPVSEAERLEYQQATEQATQPQPTQPQHVA</sequence>